<dbReference type="PANTHER" id="PTHR43143:SF5">
    <property type="entry name" value="SECRETED PROTEIN"/>
    <property type="match status" value="1"/>
</dbReference>
<organism evidence="3 4">
    <name type="scientific">Polystyrenella longa</name>
    <dbReference type="NCBI Taxonomy" id="2528007"/>
    <lineage>
        <taxon>Bacteria</taxon>
        <taxon>Pseudomonadati</taxon>
        <taxon>Planctomycetota</taxon>
        <taxon>Planctomycetia</taxon>
        <taxon>Planctomycetales</taxon>
        <taxon>Planctomycetaceae</taxon>
        <taxon>Polystyrenella</taxon>
    </lineage>
</organism>
<name>A0A518CT22_9PLAN</name>
<evidence type="ECO:0000313" key="4">
    <source>
        <dbReference type="Proteomes" id="UP000317178"/>
    </source>
</evidence>
<dbReference type="EMBL" id="CP036281">
    <property type="protein sequence ID" value="QDU82377.1"/>
    <property type="molecule type" value="Genomic_DNA"/>
</dbReference>
<dbReference type="GO" id="GO:0016787">
    <property type="term" value="F:hydrolase activity"/>
    <property type="evidence" value="ECO:0007669"/>
    <property type="project" value="InterPro"/>
</dbReference>
<dbReference type="PANTHER" id="PTHR43143">
    <property type="entry name" value="METALLOPHOSPHOESTERASE, CALCINEURIN SUPERFAMILY"/>
    <property type="match status" value="1"/>
</dbReference>
<keyword evidence="4" id="KW-1185">Reference proteome</keyword>
<evidence type="ECO:0000313" key="3">
    <source>
        <dbReference type="EMBL" id="QDU82377.1"/>
    </source>
</evidence>
<reference evidence="3 4" key="1">
    <citation type="submission" date="2019-02" db="EMBL/GenBank/DDBJ databases">
        <title>Deep-cultivation of Planctomycetes and their phenomic and genomic characterization uncovers novel biology.</title>
        <authorList>
            <person name="Wiegand S."/>
            <person name="Jogler M."/>
            <person name="Boedeker C."/>
            <person name="Pinto D."/>
            <person name="Vollmers J."/>
            <person name="Rivas-Marin E."/>
            <person name="Kohn T."/>
            <person name="Peeters S.H."/>
            <person name="Heuer A."/>
            <person name="Rast P."/>
            <person name="Oberbeckmann S."/>
            <person name="Bunk B."/>
            <person name="Jeske O."/>
            <person name="Meyerdierks A."/>
            <person name="Storesund J.E."/>
            <person name="Kallscheuer N."/>
            <person name="Luecker S."/>
            <person name="Lage O.M."/>
            <person name="Pohl T."/>
            <person name="Merkel B.J."/>
            <person name="Hornburger P."/>
            <person name="Mueller R.-W."/>
            <person name="Bruemmer F."/>
            <person name="Labrenz M."/>
            <person name="Spormann A.M."/>
            <person name="Op den Camp H."/>
            <person name="Overmann J."/>
            <person name="Amann R."/>
            <person name="Jetten M.S.M."/>
            <person name="Mascher T."/>
            <person name="Medema M.H."/>
            <person name="Devos D.P."/>
            <person name="Kaster A.-K."/>
            <person name="Ovreas L."/>
            <person name="Rohde M."/>
            <person name="Galperin M.Y."/>
            <person name="Jogler C."/>
        </authorList>
    </citation>
    <scope>NUCLEOTIDE SEQUENCE [LARGE SCALE GENOMIC DNA]</scope>
    <source>
        <strain evidence="3 4">Pla110</strain>
    </source>
</reference>
<dbReference type="Pfam" id="PF00149">
    <property type="entry name" value="Metallophos"/>
    <property type="match status" value="1"/>
</dbReference>
<dbReference type="RefSeq" id="WP_231742655.1">
    <property type="nucleotide sequence ID" value="NZ_CP036281.1"/>
</dbReference>
<protein>
    <recommendedName>
        <fullName evidence="2">Calcineurin-like phosphoesterase domain-containing protein</fullName>
    </recommendedName>
</protein>
<dbReference type="SUPFAM" id="SSF56300">
    <property type="entry name" value="Metallo-dependent phosphatases"/>
    <property type="match status" value="1"/>
</dbReference>
<dbReference type="InterPro" id="IPR051918">
    <property type="entry name" value="STPP_CPPED1"/>
</dbReference>
<dbReference type="KEGG" id="plon:Pla110_41320"/>
<dbReference type="AlphaFoldDB" id="A0A518CT22"/>
<dbReference type="InterPro" id="IPR004843">
    <property type="entry name" value="Calcineurin-like_PHP"/>
</dbReference>
<keyword evidence="1" id="KW-0732">Signal</keyword>
<dbReference type="Gene3D" id="3.60.21.10">
    <property type="match status" value="1"/>
</dbReference>
<evidence type="ECO:0000256" key="1">
    <source>
        <dbReference type="SAM" id="SignalP"/>
    </source>
</evidence>
<gene>
    <name evidence="3" type="ORF">Pla110_41320</name>
</gene>
<feature type="domain" description="Calcineurin-like phosphoesterase" evidence="2">
    <location>
        <begin position="40"/>
        <end position="229"/>
    </location>
</feature>
<proteinExistence type="predicted"/>
<sequence length="358" mass="40610" precursor="true">MNFIRYTSCMLFLGFNLSSLGFSTSVHAEELNAAPTDSFSIVVIPDTQQYRGGKTKKEPDSEDPVTNPTFAAWTDWIIDNLDRQKVVFVSHVGDIVDHNQASEWEVAREHMDKLHGRVPYGISVGNHDMVGKSGDSSLFQDYFPKSRFEEFDWYGGCLEKAPEEAAVSGNNANSYQLFEAGGMRFVILHLECNAPDEVLEWADSILTKHADRRAIVTSHMGLGPEERPKKSRDYFDAPKGRMKWSKCHDKRGNTPQQMWKKCFKKHANLFLICCGDQSRTQAMRKVSQGKAGNQVHELLSDYGTNGLRLLRFHPAENEIEVVTWDPIKGERCLTTSIVPDQEQHQFTLQYEMAGVPKQ</sequence>
<feature type="chain" id="PRO_5021775673" description="Calcineurin-like phosphoesterase domain-containing protein" evidence="1">
    <location>
        <begin position="29"/>
        <end position="358"/>
    </location>
</feature>
<accession>A0A518CT22</accession>
<dbReference type="InterPro" id="IPR029052">
    <property type="entry name" value="Metallo-depent_PP-like"/>
</dbReference>
<feature type="signal peptide" evidence="1">
    <location>
        <begin position="1"/>
        <end position="28"/>
    </location>
</feature>
<evidence type="ECO:0000259" key="2">
    <source>
        <dbReference type="Pfam" id="PF00149"/>
    </source>
</evidence>
<dbReference type="Proteomes" id="UP000317178">
    <property type="component" value="Chromosome"/>
</dbReference>